<dbReference type="EMBL" id="FMZW01000001">
    <property type="protein sequence ID" value="SDC16603.1"/>
    <property type="molecule type" value="Genomic_DNA"/>
</dbReference>
<reference evidence="3 4" key="1">
    <citation type="submission" date="2016-10" db="EMBL/GenBank/DDBJ databases">
        <authorList>
            <person name="de Groot N.N."/>
        </authorList>
    </citation>
    <scope>NUCLEOTIDE SEQUENCE [LARGE SCALE GENOMIC DNA]</scope>
    <source>
        <strain evidence="3 4">R5</strain>
    </source>
</reference>
<evidence type="ECO:0000313" key="3">
    <source>
        <dbReference type="EMBL" id="SDC16603.1"/>
    </source>
</evidence>
<dbReference type="RefSeq" id="WP_233442834.1">
    <property type="nucleotide sequence ID" value="NZ_FMZW01000001.1"/>
</dbReference>
<keyword evidence="1" id="KW-1133">Transmembrane helix</keyword>
<proteinExistence type="predicted"/>
<feature type="transmembrane region" description="Helical" evidence="1">
    <location>
        <begin position="231"/>
        <end position="250"/>
    </location>
</feature>
<feature type="transmembrane region" description="Helical" evidence="1">
    <location>
        <begin position="152"/>
        <end position="171"/>
    </location>
</feature>
<name>A0A1G6JD60_9BRAD</name>
<feature type="domain" description="CAAX prenyl protease 2/Lysostaphin resistance protein A-like" evidence="2">
    <location>
        <begin position="152"/>
        <end position="242"/>
    </location>
</feature>
<keyword evidence="1" id="KW-0812">Transmembrane</keyword>
<evidence type="ECO:0000313" key="4">
    <source>
        <dbReference type="Proteomes" id="UP000199245"/>
    </source>
</evidence>
<dbReference type="Proteomes" id="UP000199245">
    <property type="component" value="Unassembled WGS sequence"/>
</dbReference>
<protein>
    <recommendedName>
        <fullName evidence="2">CAAX prenyl protease 2/Lysostaphin resistance protein A-like domain-containing protein</fullName>
    </recommendedName>
</protein>
<organism evidence="3 4">
    <name type="scientific">Bradyrhizobium brasilense</name>
    <dbReference type="NCBI Taxonomy" id="1419277"/>
    <lineage>
        <taxon>Bacteria</taxon>
        <taxon>Pseudomonadati</taxon>
        <taxon>Pseudomonadota</taxon>
        <taxon>Alphaproteobacteria</taxon>
        <taxon>Hyphomicrobiales</taxon>
        <taxon>Nitrobacteraceae</taxon>
        <taxon>Bradyrhizobium</taxon>
    </lineage>
</organism>
<dbReference type="GO" id="GO:0080120">
    <property type="term" value="P:CAAX-box protein maturation"/>
    <property type="evidence" value="ECO:0007669"/>
    <property type="project" value="UniProtKB-ARBA"/>
</dbReference>
<dbReference type="InterPro" id="IPR003675">
    <property type="entry name" value="Rce1/LyrA-like_dom"/>
</dbReference>
<feature type="transmembrane region" description="Helical" evidence="1">
    <location>
        <begin position="183"/>
        <end position="200"/>
    </location>
</feature>
<feature type="transmembrane region" description="Helical" evidence="1">
    <location>
        <begin position="70"/>
        <end position="90"/>
    </location>
</feature>
<feature type="transmembrane region" description="Helical" evidence="1">
    <location>
        <begin position="26"/>
        <end position="50"/>
    </location>
</feature>
<accession>A0A1G6JD60</accession>
<dbReference type="AlphaFoldDB" id="A0A1G6JD60"/>
<evidence type="ECO:0000259" key="2">
    <source>
        <dbReference type="Pfam" id="PF02517"/>
    </source>
</evidence>
<gene>
    <name evidence="3" type="ORF">SAMN05216337_1001413</name>
</gene>
<dbReference type="GO" id="GO:0004175">
    <property type="term" value="F:endopeptidase activity"/>
    <property type="evidence" value="ECO:0007669"/>
    <property type="project" value="UniProtKB-ARBA"/>
</dbReference>
<keyword evidence="1" id="KW-0472">Membrane</keyword>
<sequence>MSNFENANAPVPAPPQRTWDFVETAFVILIAYGVFTLVGGWAMTIIIAAQDGVARMSPAQLRDFAAQGRWYGAGLTIASPLTIGVLWIAIRKARRGFEEYLALNWPSPAEAMRAFAIFAGILLVESVINSSVGGEGAAVDDPVFVVKGANGLMILLIGTCIAGPIMEEFLIRGFLYRGWSESFLGPIGAIVLTAAVWAMTHTQYDVYGKLEIFRMGLALGYCRWRSNSTWLTVMIHSALNTFIFFVTGPYV</sequence>
<feature type="transmembrane region" description="Helical" evidence="1">
    <location>
        <begin position="111"/>
        <end position="132"/>
    </location>
</feature>
<dbReference type="Pfam" id="PF02517">
    <property type="entry name" value="Rce1-like"/>
    <property type="match status" value="1"/>
</dbReference>
<evidence type="ECO:0000256" key="1">
    <source>
        <dbReference type="SAM" id="Phobius"/>
    </source>
</evidence>